<name>A0A2P5I5H0_DIAHE</name>
<evidence type="ECO:0000313" key="1">
    <source>
        <dbReference type="EMBL" id="POS77746.1"/>
    </source>
</evidence>
<proteinExistence type="predicted"/>
<reference evidence="1" key="1">
    <citation type="submission" date="2017-09" db="EMBL/GenBank/DDBJ databases">
        <title>Polyketide synthases of a Diaporthe helianthi virulent isolate.</title>
        <authorList>
            <person name="Baroncelli R."/>
        </authorList>
    </citation>
    <scope>NUCLEOTIDE SEQUENCE [LARGE SCALE GENOMIC DNA]</scope>
    <source>
        <strain evidence="1">7/96</strain>
    </source>
</reference>
<protein>
    <submittedName>
        <fullName evidence="1">Uncharacterized protein</fullName>
    </submittedName>
</protein>
<dbReference type="AlphaFoldDB" id="A0A2P5I5H0"/>
<sequence>MKEVMLRDRKMESLLVVRHLLTRPKYNPVLATVVWHPRHMPRPQVPDYDAQQTRLTPGCTGGLTALRVSSASSEIPRFQSEVVFGFWVSRVASIKDCWCPMLRPRTIQAGTPSCR</sequence>
<keyword evidence="2" id="KW-1185">Reference proteome</keyword>
<comment type="caution">
    <text evidence="1">The sequence shown here is derived from an EMBL/GenBank/DDBJ whole genome shotgun (WGS) entry which is preliminary data.</text>
</comment>
<dbReference type="Proteomes" id="UP000094444">
    <property type="component" value="Unassembled WGS sequence"/>
</dbReference>
<dbReference type="InParanoid" id="A0A2P5I5H0"/>
<accession>A0A2P5I5H0</accession>
<gene>
    <name evidence="1" type="ORF">DHEL01_v203864</name>
</gene>
<evidence type="ECO:0000313" key="2">
    <source>
        <dbReference type="Proteomes" id="UP000094444"/>
    </source>
</evidence>
<dbReference type="EMBL" id="MAVT02000244">
    <property type="protein sequence ID" value="POS77746.1"/>
    <property type="molecule type" value="Genomic_DNA"/>
</dbReference>
<organism evidence="1 2">
    <name type="scientific">Diaporthe helianthi</name>
    <dbReference type="NCBI Taxonomy" id="158607"/>
    <lineage>
        <taxon>Eukaryota</taxon>
        <taxon>Fungi</taxon>
        <taxon>Dikarya</taxon>
        <taxon>Ascomycota</taxon>
        <taxon>Pezizomycotina</taxon>
        <taxon>Sordariomycetes</taxon>
        <taxon>Sordariomycetidae</taxon>
        <taxon>Diaporthales</taxon>
        <taxon>Diaporthaceae</taxon>
        <taxon>Diaporthe</taxon>
    </lineage>
</organism>